<protein>
    <submittedName>
        <fullName evidence="2">Type II toxin-antitoxin system RelE/ParE family toxin</fullName>
    </submittedName>
</protein>
<dbReference type="InterPro" id="IPR007712">
    <property type="entry name" value="RelE/ParE_toxin"/>
</dbReference>
<evidence type="ECO:0000313" key="3">
    <source>
        <dbReference type="Proteomes" id="UP001057520"/>
    </source>
</evidence>
<name>A0ABY4ZUC7_9CAUL</name>
<dbReference type="Pfam" id="PF05016">
    <property type="entry name" value="ParE_toxin"/>
    <property type="match status" value="1"/>
</dbReference>
<dbReference type="InterPro" id="IPR035093">
    <property type="entry name" value="RelE/ParE_toxin_dom_sf"/>
</dbReference>
<accession>A0ABY4ZUC7</accession>
<keyword evidence="3" id="KW-1185">Reference proteome</keyword>
<proteinExistence type="predicted"/>
<dbReference type="Proteomes" id="UP001057520">
    <property type="component" value="Chromosome"/>
</dbReference>
<gene>
    <name evidence="2" type="ORF">MZV50_01090</name>
</gene>
<organism evidence="2 3">
    <name type="scientific">Caulobacter segnis</name>
    <dbReference type="NCBI Taxonomy" id="88688"/>
    <lineage>
        <taxon>Bacteria</taxon>
        <taxon>Pseudomonadati</taxon>
        <taxon>Pseudomonadota</taxon>
        <taxon>Alphaproteobacteria</taxon>
        <taxon>Caulobacterales</taxon>
        <taxon>Caulobacteraceae</taxon>
        <taxon>Caulobacter</taxon>
    </lineage>
</organism>
<evidence type="ECO:0000256" key="1">
    <source>
        <dbReference type="ARBA" id="ARBA00022649"/>
    </source>
</evidence>
<keyword evidence="1" id="KW-1277">Toxin-antitoxin system</keyword>
<reference evidence="2 3" key="1">
    <citation type="submission" date="2022-04" db="EMBL/GenBank/DDBJ databases">
        <title>Genome sequence of soybean root-associated Caulobacter segnis RL271.</title>
        <authorList>
            <person name="Longley R."/>
            <person name="Bonito G."/>
            <person name="Trigodet F."/>
            <person name="Crosson S."/>
            <person name="Fiebig A."/>
        </authorList>
    </citation>
    <scope>NUCLEOTIDE SEQUENCE [LARGE SCALE GENOMIC DNA]</scope>
    <source>
        <strain evidence="2 3">RL271</strain>
    </source>
</reference>
<evidence type="ECO:0000313" key="2">
    <source>
        <dbReference type="EMBL" id="USQ96229.1"/>
    </source>
</evidence>
<dbReference type="Gene3D" id="3.30.2310.20">
    <property type="entry name" value="RelE-like"/>
    <property type="match status" value="1"/>
</dbReference>
<sequence length="94" mass="10936">MAYRLSRKAEDDIIQIYVSGAEMFGPEQAERYHEGLEQTFAFLSDFPFAATERPELRGARVHPYKSHIIVYRLDRGDILVQRVRHASEDWVGQP</sequence>
<dbReference type="EMBL" id="CP096040">
    <property type="protein sequence ID" value="USQ96229.1"/>
    <property type="molecule type" value="Genomic_DNA"/>
</dbReference>